<evidence type="ECO:0000313" key="2">
    <source>
        <dbReference type="Proteomes" id="UP000649573"/>
    </source>
</evidence>
<keyword evidence="2" id="KW-1185">Reference proteome</keyword>
<protein>
    <submittedName>
        <fullName evidence="1">Uncharacterized protein</fullName>
    </submittedName>
</protein>
<name>A0ABQ2UZY7_9PSEU</name>
<evidence type="ECO:0000313" key="1">
    <source>
        <dbReference type="EMBL" id="GGU58641.1"/>
    </source>
</evidence>
<comment type="caution">
    <text evidence="1">The sequence shown here is derived from an EMBL/GenBank/DDBJ whole genome shotgun (WGS) entry which is preliminary data.</text>
</comment>
<dbReference type="Proteomes" id="UP000649573">
    <property type="component" value="Unassembled WGS sequence"/>
</dbReference>
<sequence length="117" mass="12029">MAFFSGSAKANVSTQCHNSHPATPAAASTTTATAGTIHFGNNGRDVCGGDTSDDADLRAEESDTLSIIALDRGLAPDISQVQPFGDAACRDAYRWSTGPTGEEGCQRLTLAGLEPAN</sequence>
<dbReference type="EMBL" id="BMRE01000031">
    <property type="protein sequence ID" value="GGU58641.1"/>
    <property type="molecule type" value="Genomic_DNA"/>
</dbReference>
<organism evidence="1 2">
    <name type="scientific">Lentzea flava</name>
    <dbReference type="NCBI Taxonomy" id="103732"/>
    <lineage>
        <taxon>Bacteria</taxon>
        <taxon>Bacillati</taxon>
        <taxon>Actinomycetota</taxon>
        <taxon>Actinomycetes</taxon>
        <taxon>Pseudonocardiales</taxon>
        <taxon>Pseudonocardiaceae</taxon>
        <taxon>Lentzea</taxon>
    </lineage>
</organism>
<accession>A0ABQ2UZY7</accession>
<proteinExistence type="predicted"/>
<reference evidence="2" key="1">
    <citation type="journal article" date="2019" name="Int. J. Syst. Evol. Microbiol.">
        <title>The Global Catalogue of Microorganisms (GCM) 10K type strain sequencing project: providing services to taxonomists for standard genome sequencing and annotation.</title>
        <authorList>
            <consortium name="The Broad Institute Genomics Platform"/>
            <consortium name="The Broad Institute Genome Sequencing Center for Infectious Disease"/>
            <person name="Wu L."/>
            <person name="Ma J."/>
        </authorList>
    </citation>
    <scope>NUCLEOTIDE SEQUENCE [LARGE SCALE GENOMIC DNA]</scope>
    <source>
        <strain evidence="2">JCM 3296</strain>
    </source>
</reference>
<gene>
    <name evidence="1" type="ORF">GCM10010178_58580</name>
</gene>